<dbReference type="Gene3D" id="3.30.40.10">
    <property type="entry name" value="Zinc/RING finger domain, C3HC4 (zinc finger)"/>
    <property type="match status" value="1"/>
</dbReference>
<dbReference type="AlphaFoldDB" id="A0A6G0XMB9"/>
<dbReference type="SUPFAM" id="SSF54236">
    <property type="entry name" value="Ubiquitin-like"/>
    <property type="match status" value="1"/>
</dbReference>
<dbReference type="InterPro" id="IPR013083">
    <property type="entry name" value="Znf_RING/FYVE/PHD"/>
</dbReference>
<evidence type="ECO:0000313" key="5">
    <source>
        <dbReference type="Proteomes" id="UP000481153"/>
    </source>
</evidence>
<dbReference type="Gene3D" id="3.10.20.90">
    <property type="entry name" value="Phosphatidylinositol 3-kinase Catalytic Subunit, Chain A, domain 1"/>
    <property type="match status" value="1"/>
</dbReference>
<organism evidence="4 5">
    <name type="scientific">Aphanomyces euteiches</name>
    <dbReference type="NCBI Taxonomy" id="100861"/>
    <lineage>
        <taxon>Eukaryota</taxon>
        <taxon>Sar</taxon>
        <taxon>Stramenopiles</taxon>
        <taxon>Oomycota</taxon>
        <taxon>Saprolegniomycetes</taxon>
        <taxon>Saprolegniales</taxon>
        <taxon>Verrucalvaceae</taxon>
        <taxon>Aphanomyces</taxon>
    </lineage>
</organism>
<accession>A0A6G0XMB9</accession>
<reference evidence="4 5" key="1">
    <citation type="submission" date="2019-07" db="EMBL/GenBank/DDBJ databases">
        <title>Genomics analysis of Aphanomyces spp. identifies a new class of oomycete effector associated with host adaptation.</title>
        <authorList>
            <person name="Gaulin E."/>
        </authorList>
    </citation>
    <scope>NUCLEOTIDE SEQUENCE [LARGE SCALE GENOMIC DNA]</scope>
    <source>
        <strain evidence="4 5">ATCC 201684</strain>
    </source>
</reference>
<dbReference type="InterPro" id="IPR029071">
    <property type="entry name" value="Ubiquitin-like_domsf"/>
</dbReference>
<dbReference type="EMBL" id="VJMJ01000036">
    <property type="protein sequence ID" value="KAF0741609.1"/>
    <property type="molecule type" value="Genomic_DNA"/>
</dbReference>
<protein>
    <recommendedName>
        <fullName evidence="6">RING-type domain-containing protein</fullName>
    </recommendedName>
</protein>
<dbReference type="Pfam" id="PF00240">
    <property type="entry name" value="ubiquitin"/>
    <property type="match status" value="1"/>
</dbReference>
<comment type="caution">
    <text evidence="4">The sequence shown here is derived from an EMBL/GenBank/DDBJ whole genome shotgun (WGS) entry which is preliminary data.</text>
</comment>
<dbReference type="InterPro" id="IPR019956">
    <property type="entry name" value="Ubiquitin_dom"/>
</dbReference>
<feature type="domain" description="Ubiquitin-like" evidence="2">
    <location>
        <begin position="108"/>
        <end position="183"/>
    </location>
</feature>
<dbReference type="SMART" id="SM00213">
    <property type="entry name" value="UBQ"/>
    <property type="match status" value="1"/>
</dbReference>
<keyword evidence="1" id="KW-0479">Metal-binding</keyword>
<dbReference type="Pfam" id="PF13639">
    <property type="entry name" value="zf-RING_2"/>
    <property type="match status" value="1"/>
</dbReference>
<dbReference type="GO" id="GO:0008270">
    <property type="term" value="F:zinc ion binding"/>
    <property type="evidence" value="ECO:0007669"/>
    <property type="project" value="UniProtKB-KW"/>
</dbReference>
<evidence type="ECO:0000259" key="3">
    <source>
        <dbReference type="PROSITE" id="PS50089"/>
    </source>
</evidence>
<proteinExistence type="predicted"/>
<gene>
    <name evidence="4" type="ORF">Ae201684_003288</name>
</gene>
<dbReference type="InterPro" id="IPR053061">
    <property type="entry name" value="AN1-type_zinc_finger"/>
</dbReference>
<dbReference type="PANTHER" id="PTHR46728">
    <property type="entry name" value="AN1-TYPE ZINC FINGER PROTEIN 4"/>
    <property type="match status" value="1"/>
</dbReference>
<dbReference type="InterPro" id="IPR000626">
    <property type="entry name" value="Ubiquitin-like_dom"/>
</dbReference>
<dbReference type="SUPFAM" id="SSF57850">
    <property type="entry name" value="RING/U-box"/>
    <property type="match status" value="1"/>
</dbReference>
<evidence type="ECO:0000259" key="2">
    <source>
        <dbReference type="PROSITE" id="PS50053"/>
    </source>
</evidence>
<feature type="domain" description="RING-type" evidence="3">
    <location>
        <begin position="327"/>
        <end position="374"/>
    </location>
</feature>
<dbReference type="VEuPathDB" id="FungiDB:AeMF1_001565"/>
<evidence type="ECO:0000256" key="1">
    <source>
        <dbReference type="PROSITE-ProRule" id="PRU00175"/>
    </source>
</evidence>
<sequence length="379" mass="42361">MQVLRIDPTTNEASSVVELSLAADSLKALTVAQVKELVVAELRRTSQPSAIFKRLLLGLLSGRTKEPTTSLHYYGHPLRNQDLIEPYLPTLKTPETLPRFVLRNTTPLDIHITTLTGNTFPVVSSPLETVHLLKETIESLQGFPVQQQRLVFAGTELEDDWTLGDYQIPQDATVHLMLRLRGGVEAARLFADVEDEQLLEQHEFASTGSPWRAVDVGLNIHGICTNDACEAKGQHVVAPVKWTPFNLQRHTAKCPMCRLTIEPKTCGFYKCRWRFEGLKLEAHEHVSSPWAIADGEVYHSFNADESKQVAWESLVIIPMPLRVDSDCVFCMDKLADQTKVYGPPCGHLAHRSCVMLWGSYCKANHADVTCPTCRAAIQL</sequence>
<dbReference type="PANTHER" id="PTHR46728:SF1">
    <property type="entry name" value="AN1-TYPE ZINC FINGER PROTEIN 4"/>
    <property type="match status" value="1"/>
</dbReference>
<name>A0A6G0XMB9_9STRA</name>
<dbReference type="PRINTS" id="PR00348">
    <property type="entry name" value="UBIQUITIN"/>
</dbReference>
<evidence type="ECO:0008006" key="6">
    <source>
        <dbReference type="Google" id="ProtNLM"/>
    </source>
</evidence>
<dbReference type="PROSITE" id="PS50089">
    <property type="entry name" value="ZF_RING_2"/>
    <property type="match status" value="1"/>
</dbReference>
<dbReference type="PROSITE" id="PS50053">
    <property type="entry name" value="UBIQUITIN_2"/>
    <property type="match status" value="1"/>
</dbReference>
<dbReference type="InterPro" id="IPR001841">
    <property type="entry name" value="Znf_RING"/>
</dbReference>
<keyword evidence="5" id="KW-1185">Reference proteome</keyword>
<evidence type="ECO:0000313" key="4">
    <source>
        <dbReference type="EMBL" id="KAF0741609.1"/>
    </source>
</evidence>
<keyword evidence="1" id="KW-0863">Zinc-finger</keyword>
<keyword evidence="1" id="KW-0862">Zinc</keyword>
<dbReference type="Proteomes" id="UP000481153">
    <property type="component" value="Unassembled WGS sequence"/>
</dbReference>